<proteinExistence type="predicted"/>
<organism evidence="1 2">
    <name type="scientific">Vibrio phage KVP40 (isolate Vibrio parahaemolyticus/Japan/Matsuzaki/1991)</name>
    <name type="common">KVP40</name>
    <name type="synonym">Bacteriophage KVP40</name>
    <dbReference type="NCBI Taxonomy" id="75320"/>
    <lineage>
        <taxon>Viruses</taxon>
        <taxon>Duplodnaviria</taxon>
        <taxon>Heunggongvirae</taxon>
        <taxon>Uroviricota</taxon>
        <taxon>Caudoviricetes</taxon>
        <taxon>Pantevenvirales</taxon>
        <taxon>Straboviridae</taxon>
        <taxon>Schizotequatrovirus</taxon>
        <taxon>Schizotequatrovirus KVP40</taxon>
    </lineage>
</organism>
<keyword evidence="2" id="KW-1185">Reference proteome</keyword>
<protein>
    <submittedName>
        <fullName evidence="1">Uncharacterized protein</fullName>
    </submittedName>
</protein>
<name>Q6WI14_BPKVM</name>
<dbReference type="RefSeq" id="NP_899386.1">
    <property type="nucleotide sequence ID" value="NC_005083.2"/>
</dbReference>
<dbReference type="OrthoDB" id="21530at10239"/>
<accession>Q6WI14</accession>
<dbReference type="GeneID" id="2545952"/>
<dbReference type="KEGG" id="vg:2545952"/>
<gene>
    <name evidence="1" type="ORF">KVP40.0139</name>
</gene>
<dbReference type="EMBL" id="AY283928">
    <property type="protein sequence ID" value="AAQ64209.1"/>
    <property type="molecule type" value="Genomic_DNA"/>
</dbReference>
<reference evidence="1 2" key="1">
    <citation type="journal article" date="2003" name="J. Bacteriol.">
        <title>Complete genome sequence of the broad-host-range vibriophage KVP40: comparative genomics of a T4-related bacteriophage.</title>
        <authorList>
            <person name="Miller E."/>
            <person name="Heidelberg J."/>
            <person name="Eisen J."/>
            <person name="Nelson W."/>
            <person name="Durkin A."/>
            <person name="Ciecko A."/>
            <person name="Feldblyum T."/>
            <person name="White O."/>
            <person name="Paulsen I."/>
            <person name="Nierman W."/>
            <person name="Lee J."/>
            <person name="Szczypinski B."/>
            <person name="Fraser C."/>
        </authorList>
    </citation>
    <scope>NUCLEOTIDE SEQUENCE</scope>
    <source>
        <strain evidence="2">Isolate Vibrio parahaemolyticus/Japan/Matsuzaki /1991</strain>
    </source>
</reference>
<dbReference type="Proteomes" id="UP000001785">
    <property type="component" value="Segment"/>
</dbReference>
<organismHost>
    <name type="scientific">Vibrio parahaemolyticus</name>
    <dbReference type="NCBI Taxonomy" id="670"/>
</organismHost>
<evidence type="ECO:0000313" key="1">
    <source>
        <dbReference type="EMBL" id="AAQ64209.1"/>
    </source>
</evidence>
<evidence type="ECO:0000313" key="2">
    <source>
        <dbReference type="Proteomes" id="UP000001785"/>
    </source>
</evidence>
<sequence>MGRGKTFMRKLLRGLMSNFKANLKSRSTIKINGTEYHGTSVTIKNGKVVVDGRLQGDIDDRVVNVYIDGDCTLVQNENGNIACRNVQGDVSTTNGDIECDDVNGSVSSTNGDIKCCDVGGNVSTTNGDIIRK</sequence>